<organism evidence="3">
    <name type="scientific">Ensifer adhaerens</name>
    <name type="common">Sinorhizobium morelense</name>
    <dbReference type="NCBI Taxonomy" id="106592"/>
    <lineage>
        <taxon>Bacteria</taxon>
        <taxon>Pseudomonadati</taxon>
        <taxon>Pseudomonadota</taxon>
        <taxon>Alphaproteobacteria</taxon>
        <taxon>Hyphomicrobiales</taxon>
        <taxon>Rhizobiaceae</taxon>
        <taxon>Sinorhizobium/Ensifer group</taxon>
        <taxon>Ensifer</taxon>
    </lineage>
</organism>
<feature type="signal peptide" evidence="2">
    <location>
        <begin position="1"/>
        <end position="24"/>
    </location>
</feature>
<proteinExistence type="predicted"/>
<evidence type="ECO:0008006" key="4">
    <source>
        <dbReference type="Google" id="ProtNLM"/>
    </source>
</evidence>
<dbReference type="OrthoDB" id="8282977at2"/>
<feature type="chain" id="PRO_5005581012" description="PepSY domain-containing protein" evidence="2">
    <location>
        <begin position="25"/>
        <end position="177"/>
    </location>
</feature>
<protein>
    <recommendedName>
        <fullName evidence="4">PepSY domain-containing protein</fullName>
    </recommendedName>
</protein>
<keyword evidence="2" id="KW-0732">Signal</keyword>
<reference evidence="3" key="1">
    <citation type="submission" date="2015-07" db="EMBL/GenBank/DDBJ databases">
        <authorList>
            <person name="Eng W.W.H."/>
            <person name="Gan H.M."/>
            <person name="Barton H.A."/>
            <person name="Savka M.A."/>
        </authorList>
    </citation>
    <scope>NUCLEOTIDE SEQUENCE</scope>
    <source>
        <strain evidence="3">SD006</strain>
    </source>
</reference>
<dbReference type="AlphaFoldDB" id="A0A0L8BKH5"/>
<dbReference type="PATRIC" id="fig|106592.7.peg.3682"/>
<feature type="compositionally biased region" description="Basic and acidic residues" evidence="1">
    <location>
        <begin position="100"/>
        <end position="110"/>
    </location>
</feature>
<evidence type="ECO:0000256" key="2">
    <source>
        <dbReference type="SAM" id="SignalP"/>
    </source>
</evidence>
<dbReference type="EMBL" id="LGAP01000022">
    <property type="protein sequence ID" value="KOF15146.1"/>
    <property type="molecule type" value="Genomic_DNA"/>
</dbReference>
<accession>A0A0L8BKH5</accession>
<feature type="compositionally biased region" description="Gly residues" evidence="1">
    <location>
        <begin position="43"/>
        <end position="62"/>
    </location>
</feature>
<feature type="region of interest" description="Disordered" evidence="1">
    <location>
        <begin position="35"/>
        <end position="110"/>
    </location>
</feature>
<gene>
    <name evidence="3" type="ORF">AC244_24690</name>
</gene>
<sequence length="177" mass="18421">MPMTRRNLLALLCCSVLLSLAPQAGVFSAFAKDGVDDNDSSGSGSGSGSSGSGSSGSSGHGGGDSDDNSGHGGGDDDGDDNSGPGGGDEDDDDGNSGSGRRSDQERARDGVEKGRILALKDVLRLVDEDKFGAVIAVDLRRYDNAEVYRLRTRDQQGTIRNLRINARTGKFMNIFGF</sequence>
<name>A0A0L8BKH5_ENSAD</name>
<reference evidence="3" key="2">
    <citation type="journal article" date="2017" name="J Genomics">
        <title>Genomic characterization of eight Ensifer strains isolated from pristine caves and a whole genome phylogeny of Ensifer (Sinorhizobium).</title>
        <authorList>
            <person name="Kumar H."/>
            <person name="Gan H."/>
            <person name="Tan M."/>
            <person name="Eng W."/>
            <person name="Barton H."/>
            <person name="Hudson A."/>
            <person name="Savka M."/>
        </authorList>
    </citation>
    <scope>NUCLEOTIDE SEQUENCE</scope>
    <source>
        <strain evidence="3">SD006</strain>
    </source>
</reference>
<evidence type="ECO:0000313" key="3">
    <source>
        <dbReference type="EMBL" id="KOF15146.1"/>
    </source>
</evidence>
<evidence type="ECO:0000256" key="1">
    <source>
        <dbReference type="SAM" id="MobiDB-lite"/>
    </source>
</evidence>
<comment type="caution">
    <text evidence="3">The sequence shown here is derived from an EMBL/GenBank/DDBJ whole genome shotgun (WGS) entry which is preliminary data.</text>
</comment>
<dbReference type="Proteomes" id="UP000037425">
    <property type="component" value="Unassembled WGS sequence"/>
</dbReference>